<keyword evidence="2" id="KW-1185">Reference proteome</keyword>
<dbReference type="AlphaFoldDB" id="A0A8S1RQH3"/>
<protein>
    <submittedName>
        <fullName evidence="1">Uncharacterized protein</fullName>
    </submittedName>
</protein>
<proteinExistence type="predicted"/>
<sequence>MMQNTTTNYLKVKFIRINGAEPWQLIKKIILYYQVINMLQEDSHLKMEFFIKQILSQAIQMMCLLFKYTNQIITYYIRIQQCKNCDCRYQFDGQSKDTLIAFIGQQFLLLMYQVVRIAQSSSGIFQIINQRIIVIRLLKLIKSQFQNYQ</sequence>
<dbReference type="Proteomes" id="UP000692954">
    <property type="component" value="Unassembled WGS sequence"/>
</dbReference>
<accession>A0A8S1RQH3</accession>
<evidence type="ECO:0000313" key="2">
    <source>
        <dbReference type="Proteomes" id="UP000692954"/>
    </source>
</evidence>
<evidence type="ECO:0000313" key="1">
    <source>
        <dbReference type="EMBL" id="CAD8130428.1"/>
    </source>
</evidence>
<dbReference type="EMBL" id="CAJJDN010000288">
    <property type="protein sequence ID" value="CAD8130428.1"/>
    <property type="molecule type" value="Genomic_DNA"/>
</dbReference>
<reference evidence="1" key="1">
    <citation type="submission" date="2021-01" db="EMBL/GenBank/DDBJ databases">
        <authorList>
            <consortium name="Genoscope - CEA"/>
            <person name="William W."/>
        </authorList>
    </citation>
    <scope>NUCLEOTIDE SEQUENCE</scope>
</reference>
<name>A0A8S1RQH3_9CILI</name>
<organism evidence="1 2">
    <name type="scientific">Paramecium sonneborni</name>
    <dbReference type="NCBI Taxonomy" id="65129"/>
    <lineage>
        <taxon>Eukaryota</taxon>
        <taxon>Sar</taxon>
        <taxon>Alveolata</taxon>
        <taxon>Ciliophora</taxon>
        <taxon>Intramacronucleata</taxon>
        <taxon>Oligohymenophorea</taxon>
        <taxon>Peniculida</taxon>
        <taxon>Parameciidae</taxon>
        <taxon>Paramecium</taxon>
    </lineage>
</organism>
<comment type="caution">
    <text evidence="1">The sequence shown here is derived from an EMBL/GenBank/DDBJ whole genome shotgun (WGS) entry which is preliminary data.</text>
</comment>
<gene>
    <name evidence="1" type="ORF">PSON_ATCC_30995.1.T2880010</name>
</gene>